<accession>A0A9J5WUL4</accession>
<dbReference type="Proteomes" id="UP000824120">
    <property type="component" value="Chromosome 10"/>
</dbReference>
<gene>
    <name evidence="2" type="ORF">H5410_049618</name>
</gene>
<protein>
    <recommendedName>
        <fullName evidence="1">F-box domain-containing protein</fullName>
    </recommendedName>
</protein>
<organism evidence="2 3">
    <name type="scientific">Solanum commersonii</name>
    <name type="common">Commerson's wild potato</name>
    <name type="synonym">Commerson's nightshade</name>
    <dbReference type="NCBI Taxonomy" id="4109"/>
    <lineage>
        <taxon>Eukaryota</taxon>
        <taxon>Viridiplantae</taxon>
        <taxon>Streptophyta</taxon>
        <taxon>Embryophyta</taxon>
        <taxon>Tracheophyta</taxon>
        <taxon>Spermatophyta</taxon>
        <taxon>Magnoliopsida</taxon>
        <taxon>eudicotyledons</taxon>
        <taxon>Gunneridae</taxon>
        <taxon>Pentapetalae</taxon>
        <taxon>asterids</taxon>
        <taxon>lamiids</taxon>
        <taxon>Solanales</taxon>
        <taxon>Solanaceae</taxon>
        <taxon>Solanoideae</taxon>
        <taxon>Solaneae</taxon>
        <taxon>Solanum</taxon>
    </lineage>
</organism>
<dbReference type="Pfam" id="PF24750">
    <property type="entry name" value="b-prop_At3g26010-like"/>
    <property type="match status" value="1"/>
</dbReference>
<dbReference type="EMBL" id="JACXVP010000010">
    <property type="protein sequence ID" value="KAG5578991.1"/>
    <property type="molecule type" value="Genomic_DNA"/>
</dbReference>
<dbReference type="InterPro" id="IPR056592">
    <property type="entry name" value="Beta-prop_At3g26010-like"/>
</dbReference>
<dbReference type="PROSITE" id="PS50181">
    <property type="entry name" value="FBOX"/>
    <property type="match status" value="1"/>
</dbReference>
<dbReference type="InterPro" id="IPR001810">
    <property type="entry name" value="F-box_dom"/>
</dbReference>
<dbReference type="PANTHER" id="PTHR35546:SF70">
    <property type="entry name" value="F-BOX PROTEIN INTERACTION DOMAIN PROTEIN"/>
    <property type="match status" value="1"/>
</dbReference>
<dbReference type="InterPro" id="IPR036047">
    <property type="entry name" value="F-box-like_dom_sf"/>
</dbReference>
<dbReference type="SUPFAM" id="SSF81383">
    <property type="entry name" value="F-box domain"/>
    <property type="match status" value="1"/>
</dbReference>
<evidence type="ECO:0000259" key="1">
    <source>
        <dbReference type="PROSITE" id="PS50181"/>
    </source>
</evidence>
<proteinExistence type="predicted"/>
<name>A0A9J5WUL4_SOLCO</name>
<dbReference type="AlphaFoldDB" id="A0A9J5WUL4"/>
<dbReference type="Pfam" id="PF00646">
    <property type="entry name" value="F-box"/>
    <property type="match status" value="1"/>
</dbReference>
<sequence>MELCVNSKKEESFENPISVELVKTKSEMFFSNGYLPDWFLIEVLSRLPVKCVFRYKSVSKRWRFLISATSFASLYISRASLLTPWTILANTLRVNMKIGSFLAQSFLPDLVSDNWLHSRFSMVHFPNMVGSSEVGEGCNVVGVSDGLVLYDCGVGEEVSDYHIYNVMTGCCVAIPRTCTRFGDFGESYVLKFEVFSSETGRWRRVVVYMDVAIEVVWLRRPVALNGKLHWIDRRHGILVFNPFDDFNQCHVIGLPGDIDEQCIDARNNGRSVLFDVHQGRLRYVEASVVSVYPFGFSGISVWVLDEYDSSSWTLQHKVKIKDISFDDILISKALNGIIPTPIAFHPLDANIFYLGFGDTIVSYNMKTLKLDALVDPADIRGTFQRNERGSLRKTPCWSSAFLFTLPPWPISLPIKKRNSK</sequence>
<dbReference type="InterPro" id="IPR055290">
    <property type="entry name" value="At3g26010-like"/>
</dbReference>
<evidence type="ECO:0000313" key="2">
    <source>
        <dbReference type="EMBL" id="KAG5578991.1"/>
    </source>
</evidence>
<dbReference type="OrthoDB" id="674184at2759"/>
<evidence type="ECO:0000313" key="3">
    <source>
        <dbReference type="Proteomes" id="UP000824120"/>
    </source>
</evidence>
<dbReference type="Gene3D" id="1.20.1280.50">
    <property type="match status" value="1"/>
</dbReference>
<keyword evidence="3" id="KW-1185">Reference proteome</keyword>
<feature type="domain" description="F-box" evidence="1">
    <location>
        <begin position="29"/>
        <end position="78"/>
    </location>
</feature>
<dbReference type="PANTHER" id="PTHR35546">
    <property type="entry name" value="F-BOX PROTEIN INTERACTION DOMAIN PROTEIN-RELATED"/>
    <property type="match status" value="1"/>
</dbReference>
<comment type="caution">
    <text evidence="2">The sequence shown here is derived from an EMBL/GenBank/DDBJ whole genome shotgun (WGS) entry which is preliminary data.</text>
</comment>
<reference evidence="2 3" key="1">
    <citation type="submission" date="2020-09" db="EMBL/GenBank/DDBJ databases">
        <title>De no assembly of potato wild relative species, Solanum commersonii.</title>
        <authorList>
            <person name="Cho K."/>
        </authorList>
    </citation>
    <scope>NUCLEOTIDE SEQUENCE [LARGE SCALE GENOMIC DNA]</scope>
    <source>
        <strain evidence="2">LZ3.2</strain>
        <tissue evidence="2">Leaf</tissue>
    </source>
</reference>